<dbReference type="OrthoDB" id="106623at2759"/>
<accession>A0A2U1MHW0</accession>
<evidence type="ECO:0000313" key="3">
    <source>
        <dbReference type="Proteomes" id="UP000245207"/>
    </source>
</evidence>
<dbReference type="STRING" id="35608.A0A2U1MHW0"/>
<dbReference type="Proteomes" id="UP000245207">
    <property type="component" value="Unassembled WGS sequence"/>
</dbReference>
<evidence type="ECO:0000259" key="1">
    <source>
        <dbReference type="Pfam" id="PF14681"/>
    </source>
</evidence>
<feature type="domain" description="Phosphoribosyltransferase" evidence="1">
    <location>
        <begin position="28"/>
        <end position="77"/>
    </location>
</feature>
<dbReference type="GO" id="GO:0016301">
    <property type="term" value="F:kinase activity"/>
    <property type="evidence" value="ECO:0007669"/>
    <property type="project" value="UniProtKB-KW"/>
</dbReference>
<dbReference type="Gene3D" id="3.40.50.2020">
    <property type="match status" value="1"/>
</dbReference>
<organism evidence="2 3">
    <name type="scientific">Artemisia annua</name>
    <name type="common">Sweet wormwood</name>
    <dbReference type="NCBI Taxonomy" id="35608"/>
    <lineage>
        <taxon>Eukaryota</taxon>
        <taxon>Viridiplantae</taxon>
        <taxon>Streptophyta</taxon>
        <taxon>Embryophyta</taxon>
        <taxon>Tracheophyta</taxon>
        <taxon>Spermatophyta</taxon>
        <taxon>Magnoliopsida</taxon>
        <taxon>eudicotyledons</taxon>
        <taxon>Gunneridae</taxon>
        <taxon>Pentapetalae</taxon>
        <taxon>asterids</taxon>
        <taxon>campanulids</taxon>
        <taxon>Asterales</taxon>
        <taxon>Asteraceae</taxon>
        <taxon>Asteroideae</taxon>
        <taxon>Anthemideae</taxon>
        <taxon>Artemisiinae</taxon>
        <taxon>Artemisia</taxon>
    </lineage>
</organism>
<evidence type="ECO:0000313" key="2">
    <source>
        <dbReference type="EMBL" id="PWA60806.1"/>
    </source>
</evidence>
<name>A0A2U1MHW0_ARTAN</name>
<keyword evidence="2" id="KW-0418">Kinase</keyword>
<proteinExistence type="predicted"/>
<dbReference type="InterPro" id="IPR029057">
    <property type="entry name" value="PRTase-like"/>
</dbReference>
<sequence length="103" mass="11701">MLDADVRLARRIRRDTVEKDRDVNSALEQIRGMHTLIRDQDMSKHDFVVFSYRLIRLVVEHGLGLPLTEKQITTPTGLSGSSLAGLTSLPPNQSIMWQLDDMI</sequence>
<dbReference type="Pfam" id="PF14681">
    <property type="entry name" value="UPRTase"/>
    <property type="match status" value="1"/>
</dbReference>
<dbReference type="InterPro" id="IPR000836">
    <property type="entry name" value="PRTase_dom"/>
</dbReference>
<comment type="caution">
    <text evidence="2">The sequence shown here is derived from an EMBL/GenBank/DDBJ whole genome shotgun (WGS) entry which is preliminary data.</text>
</comment>
<dbReference type="AlphaFoldDB" id="A0A2U1MHW0"/>
<keyword evidence="2" id="KW-0808">Transferase</keyword>
<keyword evidence="3" id="KW-1185">Reference proteome</keyword>
<gene>
    <name evidence="2" type="ORF">CTI12_AA383380</name>
</gene>
<dbReference type="SUPFAM" id="SSF53271">
    <property type="entry name" value="PRTase-like"/>
    <property type="match status" value="1"/>
</dbReference>
<reference evidence="2 3" key="1">
    <citation type="journal article" date="2018" name="Mol. Plant">
        <title>The genome of Artemisia annua provides insight into the evolution of Asteraceae family and artemisinin biosynthesis.</title>
        <authorList>
            <person name="Shen Q."/>
            <person name="Zhang L."/>
            <person name="Liao Z."/>
            <person name="Wang S."/>
            <person name="Yan T."/>
            <person name="Shi P."/>
            <person name="Liu M."/>
            <person name="Fu X."/>
            <person name="Pan Q."/>
            <person name="Wang Y."/>
            <person name="Lv Z."/>
            <person name="Lu X."/>
            <person name="Zhang F."/>
            <person name="Jiang W."/>
            <person name="Ma Y."/>
            <person name="Chen M."/>
            <person name="Hao X."/>
            <person name="Li L."/>
            <person name="Tang Y."/>
            <person name="Lv G."/>
            <person name="Zhou Y."/>
            <person name="Sun X."/>
            <person name="Brodelius P.E."/>
            <person name="Rose J.K.C."/>
            <person name="Tang K."/>
        </authorList>
    </citation>
    <scope>NUCLEOTIDE SEQUENCE [LARGE SCALE GENOMIC DNA]</scope>
    <source>
        <strain evidence="3">cv. Huhao1</strain>
        <tissue evidence="2">Leaf</tissue>
    </source>
</reference>
<protein>
    <submittedName>
        <fullName evidence="2">Uridine kinase-like protein 2, chloroplastic</fullName>
    </submittedName>
</protein>
<dbReference type="EMBL" id="PKPP01005256">
    <property type="protein sequence ID" value="PWA60806.1"/>
    <property type="molecule type" value="Genomic_DNA"/>
</dbReference>